<dbReference type="EC" id="4.2.1.1" evidence="2 7"/>
<evidence type="ECO:0000256" key="8">
    <source>
        <dbReference type="SAM" id="MobiDB-lite"/>
    </source>
</evidence>
<evidence type="ECO:0000256" key="2">
    <source>
        <dbReference type="ARBA" id="ARBA00012925"/>
    </source>
</evidence>
<name>A0ABS7QKT8_9ACTN</name>
<comment type="catalytic activity">
    <reaction evidence="6 7">
        <text>hydrogencarbonate + H(+) = CO2 + H2O</text>
        <dbReference type="Rhea" id="RHEA:10748"/>
        <dbReference type="ChEBI" id="CHEBI:15377"/>
        <dbReference type="ChEBI" id="CHEBI:15378"/>
        <dbReference type="ChEBI" id="CHEBI:16526"/>
        <dbReference type="ChEBI" id="CHEBI:17544"/>
        <dbReference type="EC" id="4.2.1.1"/>
    </reaction>
</comment>
<keyword evidence="10" id="KW-1185">Reference proteome</keyword>
<proteinExistence type="inferred from homology"/>
<dbReference type="Pfam" id="PF00484">
    <property type="entry name" value="Pro_CA"/>
    <property type="match status" value="1"/>
</dbReference>
<dbReference type="PANTHER" id="PTHR11002:SF42">
    <property type="entry name" value="CARBONIC ANHYDRASE 1"/>
    <property type="match status" value="1"/>
</dbReference>
<reference evidence="9 10" key="1">
    <citation type="submission" date="2021-08" db="EMBL/GenBank/DDBJ databases">
        <title>Streptomyces sp. PTM05 isolated from lichen.</title>
        <authorList>
            <person name="Somphong A."/>
            <person name="Phongsopitanun W."/>
            <person name="Tanasupawat S."/>
        </authorList>
    </citation>
    <scope>NUCLEOTIDE SEQUENCE [LARGE SCALE GENOMIC DNA]</scope>
    <source>
        <strain evidence="9 10">Ptm05</strain>
    </source>
</reference>
<dbReference type="InterPro" id="IPR036874">
    <property type="entry name" value="Carbonic_anhydrase_sf"/>
</dbReference>
<dbReference type="SMART" id="SM00947">
    <property type="entry name" value="Pro_CA"/>
    <property type="match status" value="1"/>
</dbReference>
<evidence type="ECO:0000256" key="5">
    <source>
        <dbReference type="ARBA" id="ARBA00024993"/>
    </source>
</evidence>
<dbReference type="PROSITE" id="PS00705">
    <property type="entry name" value="PROK_CO2_ANHYDRASE_2"/>
    <property type="match status" value="1"/>
</dbReference>
<dbReference type="PANTHER" id="PTHR11002">
    <property type="entry name" value="CARBONIC ANHYDRASE"/>
    <property type="match status" value="1"/>
</dbReference>
<evidence type="ECO:0000313" key="10">
    <source>
        <dbReference type="Proteomes" id="UP001198565"/>
    </source>
</evidence>
<keyword evidence="3 7" id="KW-0862">Zinc</keyword>
<evidence type="ECO:0000256" key="7">
    <source>
        <dbReference type="RuleBase" id="RU003956"/>
    </source>
</evidence>
<comment type="caution">
    <text evidence="9">The sequence shown here is derived from an EMBL/GenBank/DDBJ whole genome shotgun (WGS) entry which is preliminary data.</text>
</comment>
<comment type="function">
    <text evidence="5">Catalyzes the reversible hydration of carbon dioxide to form bicarbonate.</text>
</comment>
<evidence type="ECO:0000256" key="1">
    <source>
        <dbReference type="ARBA" id="ARBA00006217"/>
    </source>
</evidence>
<evidence type="ECO:0000313" key="9">
    <source>
        <dbReference type="EMBL" id="MBY8883563.1"/>
    </source>
</evidence>
<evidence type="ECO:0000256" key="4">
    <source>
        <dbReference type="ARBA" id="ARBA00023239"/>
    </source>
</evidence>
<protein>
    <recommendedName>
        <fullName evidence="2 7">Carbonic anhydrase</fullName>
        <ecNumber evidence="2 7">4.2.1.1</ecNumber>
    </recommendedName>
    <alternativeName>
        <fullName evidence="7">Carbonate dehydratase</fullName>
    </alternativeName>
</protein>
<evidence type="ECO:0000256" key="6">
    <source>
        <dbReference type="ARBA" id="ARBA00048348"/>
    </source>
</evidence>
<comment type="similarity">
    <text evidence="1 7">Belongs to the beta-class carbonic anhydrase family.</text>
</comment>
<dbReference type="Gene3D" id="3.40.1050.10">
    <property type="entry name" value="Carbonic anhydrase"/>
    <property type="match status" value="1"/>
</dbReference>
<dbReference type="RefSeq" id="WP_222973212.1">
    <property type="nucleotide sequence ID" value="NZ_JAINVZ010000001.1"/>
</dbReference>
<feature type="region of interest" description="Disordered" evidence="8">
    <location>
        <begin position="202"/>
        <end position="227"/>
    </location>
</feature>
<comment type="function">
    <text evidence="7">Reversible hydration of carbon dioxide.</text>
</comment>
<sequence>MHHLIEGVARFRRDVFPAKAELFAGLATRHRPSTLFIGCSDARVPPELITQCEPGELFVVRSAGNLVPAHAPGADAVAAGVEYAVAVLEVRDLVVCGHSGCGAMTALAEEHDLTAVPAVADWLRHADAARSRAGLGTGRAPAPSASDRATLLDRLVRENVRAQLANLATHPSVARAVANGTLTTHGWVYDIATGTVTDLTATGAATDPTAPDTDTDPTAPATPPAAA</sequence>
<organism evidence="9 10">
    <name type="scientific">Streptantibioticus parmotrematis</name>
    <dbReference type="NCBI Taxonomy" id="2873249"/>
    <lineage>
        <taxon>Bacteria</taxon>
        <taxon>Bacillati</taxon>
        <taxon>Actinomycetota</taxon>
        <taxon>Actinomycetes</taxon>
        <taxon>Kitasatosporales</taxon>
        <taxon>Streptomycetaceae</taxon>
        <taxon>Streptantibioticus</taxon>
    </lineage>
</organism>
<evidence type="ECO:0000256" key="3">
    <source>
        <dbReference type="ARBA" id="ARBA00022833"/>
    </source>
</evidence>
<dbReference type="EMBL" id="JAINVZ010000001">
    <property type="protein sequence ID" value="MBY8883563.1"/>
    <property type="molecule type" value="Genomic_DNA"/>
</dbReference>
<dbReference type="SUPFAM" id="SSF53056">
    <property type="entry name" value="beta-carbonic anhydrase, cab"/>
    <property type="match status" value="1"/>
</dbReference>
<keyword evidence="4 7" id="KW-0456">Lyase</keyword>
<gene>
    <name evidence="9" type="ORF">K7472_01715</name>
</gene>
<dbReference type="InterPro" id="IPR015892">
    <property type="entry name" value="Carbonic_anhydrase_CS"/>
</dbReference>
<accession>A0ABS7QKT8</accession>
<dbReference type="Proteomes" id="UP001198565">
    <property type="component" value="Unassembled WGS sequence"/>
</dbReference>
<feature type="compositionally biased region" description="Low complexity" evidence="8">
    <location>
        <begin position="202"/>
        <end position="219"/>
    </location>
</feature>
<dbReference type="InterPro" id="IPR001765">
    <property type="entry name" value="Carbonic_anhydrase"/>
</dbReference>